<feature type="transmembrane region" description="Helical" evidence="2">
    <location>
        <begin position="924"/>
        <end position="946"/>
    </location>
</feature>
<gene>
    <name evidence="3" type="ORF">BWK72_20840</name>
</gene>
<accession>A0A1W9KNK4</accession>
<keyword evidence="2" id="KW-0472">Membrane</keyword>
<sequence length="1248" mass="134314">MAVLGLILGVVLGAWLGTLAHAPFAGMVLGGVIGWLLLRGYGQSEKAPEAEAEAEGGSTLARQAQPVEVEIDRLRIMLENQQKRFERELAMLKQRISALESGGAKPADIAGPAEPEIAVIPTASVSVEAPAIAASVAMVKTQVEPAPQAEQAIEFVVEPEPVAPDPAPQPAPRVINEWKPEEAVRMRGASQPAAQDEPGLVKRAFIAAKDWLLGGNTLVRMGVVLVFIGLAFLLRYASDRVVVPVELRYLGVAASSLVFLVLGWWLRDSRRAYGLLMQGAAVAVMYLTIFAAMRLHPLLPMQGGFVLLVAVAALAAMLAVTQNALTLAVAGSLGGFAAPILASTGGGSHVALFSYFALLNTGILGIAWFKAWRSLNLVGFFGTFLIGLSWGLRSYRPEYYGSCQLFLILFFLMFVIIGLLFARRVLLDDPASPQGIAAGAWWQWVREQGGNLGRYVDGTLLFGPPLVGFGLQYALLKHTEYGAAFSALALGGFYLLLARGVYSRTHAALTLLVEVYLALGVIFATLAIPFGLDARWTTAAWAVEAAGIYWIGHRQGRPLGRAFALLLQTGAILAWFVRLQPGTETLVSGPVLGTLLIGLSLLANALSLRTALGEEKQTGCWDAGLRPFFNTLGLWFLYLIAPMVFKVQGTAIAWALAGLATVFIGLRLEARGWLINSLLVQLLAGVVFLIDTQHGGLLDAAGVRASHGSGWRGLIVSSLIGAAALASVFLAIRVARRNRDPALERRMGWLMLFGLGFMTLGALFVLPWASVTGIWAGCGFVLLVLALWLALAPAFWFALLLQAAAGVAYLLTHTARFVAAPDLAGVQIPAFAHSGFWTPTIIALAAFCVAWRLVAYARRELAEGALALDGEKLALPALIWSALWWAFAWWGELSRLLSDAQQGHVLLIVLAVTALLWNRVGGRLAWAAPFWLGSAILPLLVLFGLVDYLNHWHPFGEWGWLAFALVLTAHLSTLANADLLQSGIERAVRLAGVWCLLIPLSLEMRHLLLSLAEPDSAWRWLGWTLPLVGWLLWSSRREPPQGWPFAEQAALYRFGATFPLAGLLFAWVALSALKSAGDSAPLPFIPLANPLEIAQVLVLFAGWRWLANLREAHDEASALAGFATPMKLALYALAFIVYTMAVLRADHHIGGVAWQAEALLRSMPVQASLSLAWSLLAIGLMIAGHRNARRVVWIAGAALVAVVVAKLFFVELASKGGLERIVSFIGVGVLLLVVGYFAPLPPAREEEA</sequence>
<comment type="caution">
    <text evidence="3">The sequence shown here is derived from an EMBL/GenBank/DDBJ whole genome shotgun (WGS) entry which is preliminary data.</text>
</comment>
<feature type="transmembrane region" description="Helical" evidence="2">
    <location>
        <begin position="873"/>
        <end position="890"/>
    </location>
</feature>
<feature type="transmembrane region" description="Helical" evidence="2">
    <location>
        <begin position="774"/>
        <end position="792"/>
    </location>
</feature>
<feature type="transmembrane region" description="Helical" evidence="2">
    <location>
        <begin position="589"/>
        <end position="608"/>
    </location>
</feature>
<feature type="transmembrane region" description="Helical" evidence="2">
    <location>
        <begin position="1165"/>
        <end position="1184"/>
    </location>
</feature>
<evidence type="ECO:0000313" key="4">
    <source>
        <dbReference type="Proteomes" id="UP000192505"/>
    </source>
</evidence>
<feature type="transmembrane region" description="Helical" evidence="2">
    <location>
        <begin position="799"/>
        <end position="819"/>
    </location>
</feature>
<dbReference type="AlphaFoldDB" id="A0A1W9KNK4"/>
<feature type="transmembrane region" description="Helical" evidence="2">
    <location>
        <begin position="710"/>
        <end position="735"/>
    </location>
</feature>
<feature type="transmembrane region" description="Helical" evidence="2">
    <location>
        <begin position="559"/>
        <end position="577"/>
    </location>
</feature>
<dbReference type="PANTHER" id="PTHR38434">
    <property type="entry name" value="BLL2549 PROTEIN"/>
    <property type="match status" value="1"/>
</dbReference>
<feature type="transmembrane region" description="Helical" evidence="2">
    <location>
        <begin position="273"/>
        <end position="293"/>
    </location>
</feature>
<dbReference type="InterPro" id="IPR019286">
    <property type="entry name" value="DUF2339_TM"/>
</dbReference>
<feature type="transmembrane region" description="Helical" evidence="2">
    <location>
        <begin position="249"/>
        <end position="266"/>
    </location>
</feature>
<feature type="transmembrane region" description="Helical" evidence="2">
    <location>
        <begin position="747"/>
        <end position="768"/>
    </location>
</feature>
<evidence type="ECO:0000313" key="3">
    <source>
        <dbReference type="EMBL" id="OQW85723.1"/>
    </source>
</evidence>
<feature type="transmembrane region" description="Helical" evidence="2">
    <location>
        <begin position="673"/>
        <end position="690"/>
    </location>
</feature>
<proteinExistence type="predicted"/>
<dbReference type="PANTHER" id="PTHR38434:SF1">
    <property type="entry name" value="BLL2549 PROTEIN"/>
    <property type="match status" value="1"/>
</dbReference>
<evidence type="ECO:0008006" key="5">
    <source>
        <dbReference type="Google" id="ProtNLM"/>
    </source>
</evidence>
<feature type="transmembrane region" description="Helical" evidence="2">
    <location>
        <begin position="6"/>
        <end position="38"/>
    </location>
</feature>
<dbReference type="EMBL" id="MTEI01000041">
    <property type="protein sequence ID" value="OQW85723.1"/>
    <property type="molecule type" value="Genomic_DNA"/>
</dbReference>
<dbReference type="Proteomes" id="UP000192505">
    <property type="component" value="Unassembled WGS sequence"/>
</dbReference>
<dbReference type="Pfam" id="PF10101">
    <property type="entry name" value="DUF2339"/>
    <property type="match status" value="2"/>
</dbReference>
<feature type="transmembrane region" description="Helical" evidence="2">
    <location>
        <begin position="1128"/>
        <end position="1145"/>
    </location>
</feature>
<protein>
    <recommendedName>
        <fullName evidence="5">DUF2339 domain-containing protein</fullName>
    </recommendedName>
</protein>
<keyword evidence="2" id="KW-0812">Transmembrane</keyword>
<organism evidence="3 4">
    <name type="scientific">Rhodoferax ferrireducens</name>
    <dbReference type="NCBI Taxonomy" id="192843"/>
    <lineage>
        <taxon>Bacteria</taxon>
        <taxon>Pseudomonadati</taxon>
        <taxon>Pseudomonadota</taxon>
        <taxon>Betaproteobacteria</taxon>
        <taxon>Burkholderiales</taxon>
        <taxon>Comamonadaceae</taxon>
        <taxon>Rhodoferax</taxon>
    </lineage>
</organism>
<feature type="transmembrane region" description="Helical" evidence="2">
    <location>
        <begin position="1054"/>
        <end position="1073"/>
    </location>
</feature>
<keyword evidence="1" id="KW-0175">Coiled coil</keyword>
<keyword evidence="2" id="KW-1133">Transmembrane helix</keyword>
<feature type="transmembrane region" description="Helical" evidence="2">
    <location>
        <begin position="218"/>
        <end position="237"/>
    </location>
</feature>
<feature type="transmembrane region" description="Helical" evidence="2">
    <location>
        <begin position="1085"/>
        <end position="1107"/>
    </location>
</feature>
<feature type="transmembrane region" description="Helical" evidence="2">
    <location>
        <begin position="651"/>
        <end position="668"/>
    </location>
</feature>
<reference evidence="3 4" key="1">
    <citation type="submission" date="2017-01" db="EMBL/GenBank/DDBJ databases">
        <title>Novel large sulfur bacteria in the metagenomes of groundwater-fed chemosynthetic microbial mats in the Lake Huron basin.</title>
        <authorList>
            <person name="Sharrar A.M."/>
            <person name="Flood B.E."/>
            <person name="Bailey J.V."/>
            <person name="Jones D.S."/>
            <person name="Biddanda B."/>
            <person name="Ruberg S.A."/>
            <person name="Marcus D.N."/>
            <person name="Dick G.J."/>
        </authorList>
    </citation>
    <scope>NUCLEOTIDE SEQUENCE [LARGE SCALE GENOMIC DNA]</scope>
    <source>
        <strain evidence="3">A7</strain>
    </source>
</reference>
<feature type="transmembrane region" description="Helical" evidence="2">
    <location>
        <begin position="509"/>
        <end position="528"/>
    </location>
</feature>
<evidence type="ECO:0000256" key="2">
    <source>
        <dbReference type="SAM" id="Phobius"/>
    </source>
</evidence>
<feature type="transmembrane region" description="Helical" evidence="2">
    <location>
        <begin position="399"/>
        <end position="422"/>
    </location>
</feature>
<feature type="transmembrane region" description="Helical" evidence="2">
    <location>
        <begin position="481"/>
        <end position="497"/>
    </location>
</feature>
<name>A0A1W9KNK4_9BURK</name>
<feature type="coiled-coil region" evidence="1">
    <location>
        <begin position="75"/>
        <end position="102"/>
    </location>
</feature>
<feature type="transmembrane region" description="Helical" evidence="2">
    <location>
        <begin position="902"/>
        <end position="917"/>
    </location>
</feature>
<feature type="transmembrane region" description="Helical" evidence="2">
    <location>
        <begin position="831"/>
        <end position="853"/>
    </location>
</feature>
<feature type="transmembrane region" description="Helical" evidence="2">
    <location>
        <begin position="534"/>
        <end position="552"/>
    </location>
</feature>
<feature type="transmembrane region" description="Helical" evidence="2">
    <location>
        <begin position="628"/>
        <end position="645"/>
    </location>
</feature>
<feature type="transmembrane region" description="Helical" evidence="2">
    <location>
        <begin position="1191"/>
        <end position="1209"/>
    </location>
</feature>
<feature type="transmembrane region" description="Helical" evidence="2">
    <location>
        <begin position="299"/>
        <end position="318"/>
    </location>
</feature>
<feature type="transmembrane region" description="Helical" evidence="2">
    <location>
        <begin position="375"/>
        <end position="393"/>
    </location>
</feature>
<feature type="transmembrane region" description="Helical" evidence="2">
    <location>
        <begin position="1221"/>
        <end position="1240"/>
    </location>
</feature>
<feature type="transmembrane region" description="Helical" evidence="2">
    <location>
        <begin position="958"/>
        <end position="975"/>
    </location>
</feature>
<evidence type="ECO:0000256" key="1">
    <source>
        <dbReference type="SAM" id="Coils"/>
    </source>
</evidence>